<dbReference type="PROSITE" id="PS50042">
    <property type="entry name" value="CNMP_BINDING_3"/>
    <property type="match status" value="2"/>
</dbReference>
<comment type="caution">
    <text evidence="9">The sequence shown here is derived from an EMBL/GenBank/DDBJ whole genome shotgun (WGS) entry which is preliminary data.</text>
</comment>
<gene>
    <name evidence="9" type="ORF">ECRASSUSDP1_LOCUS9888</name>
</gene>
<dbReference type="InterPro" id="IPR050503">
    <property type="entry name" value="cAMP-dep_PK_reg_su-like"/>
</dbReference>
<dbReference type="InterPro" id="IPR000595">
    <property type="entry name" value="cNMP-bd_dom"/>
</dbReference>
<dbReference type="PIRSF" id="PIRSF000548">
    <property type="entry name" value="PK_regulatory"/>
    <property type="match status" value="1"/>
</dbReference>
<keyword evidence="5 7" id="KW-0547">Nucleotide-binding</keyword>
<sequence length="418" mass="48250">MEKLDHILMPLGLQLKNDKPKDLRNFTFNWLRETYGDKLTKNENQRLELEYLRKKVPELESHLLEGSSKNIPALKDHFDQFDELQMEEDSDSSETSSDDDDVIVDENFLLPKPVKKTVEEALREIESETSRISVSAEVYGEYNKRSSFKPVSNPKPEDTCERLRARLSSHWMFKCLEAEDMDTLVDAMQEEVFTAGDTVVKEGDKGNKLYIVDNGSFNCIKENYDGSEKLLKVYNEGEMFGELALIYNCDRTATVYSCETCKAFSLDRQTFNHIISGNTIERNERYLKMLGNVPILKTLDKYEKSRILDVCDYETYNDGDYIIREGDTGEDFYILLKGDAVATKSHESYEEDQKVKEYTSGDYFGERALIKNTPRAANIIATGSCKCLKLNRLDFKKFLGSIEHILKRNMKIYISFIS</sequence>
<keyword evidence="10" id="KW-1185">Reference proteome</keyword>
<accession>A0AAD1XES7</accession>
<evidence type="ECO:0000259" key="8">
    <source>
        <dbReference type="PROSITE" id="PS50042"/>
    </source>
</evidence>
<evidence type="ECO:0000256" key="2">
    <source>
        <dbReference type="ARBA" id="ARBA00022553"/>
    </source>
</evidence>
<dbReference type="PROSITE" id="PS00889">
    <property type="entry name" value="CNMP_BINDING_2"/>
    <property type="match status" value="2"/>
</dbReference>
<dbReference type="GO" id="GO:0005952">
    <property type="term" value="C:cAMP-dependent protein kinase complex"/>
    <property type="evidence" value="ECO:0007669"/>
    <property type="project" value="InterPro"/>
</dbReference>
<dbReference type="FunFam" id="2.60.120.10:FF:000006">
    <property type="entry name" value="cAMP-dependent protein kinase type I-alpha regulatory subunit"/>
    <property type="match status" value="1"/>
</dbReference>
<dbReference type="GO" id="GO:0034236">
    <property type="term" value="F:protein kinase A catalytic subunit binding"/>
    <property type="evidence" value="ECO:0007669"/>
    <property type="project" value="TreeGrafter"/>
</dbReference>
<dbReference type="PROSITE" id="PS00888">
    <property type="entry name" value="CNMP_BINDING_1"/>
    <property type="match status" value="2"/>
</dbReference>
<feature type="binding site" evidence="7">
    <location>
        <position position="251"/>
    </location>
    <ligand>
        <name>3',5'-cyclic AMP</name>
        <dbReference type="ChEBI" id="CHEBI:58165"/>
        <label>1</label>
    </ligand>
</feature>
<dbReference type="AlphaFoldDB" id="A0AAD1XES7"/>
<dbReference type="SMART" id="SM00100">
    <property type="entry name" value="cNMP"/>
    <property type="match status" value="2"/>
</dbReference>
<dbReference type="EMBL" id="CAMPGE010009728">
    <property type="protein sequence ID" value="CAI2368592.1"/>
    <property type="molecule type" value="Genomic_DNA"/>
</dbReference>
<keyword evidence="6 7" id="KW-0114">cAMP</keyword>
<protein>
    <recommendedName>
        <fullName evidence="8">Cyclic nucleotide-binding domain-containing protein</fullName>
    </recommendedName>
</protein>
<dbReference type="PANTHER" id="PTHR11635:SF152">
    <property type="entry name" value="CAMP-DEPENDENT PROTEIN KINASE TYPE I REGULATORY SUBUNIT-RELATED"/>
    <property type="match status" value="1"/>
</dbReference>
<evidence type="ECO:0000256" key="6">
    <source>
        <dbReference type="ARBA" id="ARBA00023149"/>
    </source>
</evidence>
<feature type="binding site" evidence="7">
    <location>
        <position position="366"/>
    </location>
    <ligand>
        <name>3',5'-cyclic AMP</name>
        <dbReference type="ChEBI" id="CHEBI:58165"/>
        <label>2</label>
    </ligand>
</feature>
<dbReference type="SUPFAM" id="SSF51206">
    <property type="entry name" value="cAMP-binding domain-like"/>
    <property type="match status" value="2"/>
</dbReference>
<dbReference type="GO" id="GO:0004862">
    <property type="term" value="F:cAMP-dependent protein kinase inhibitor activity"/>
    <property type="evidence" value="ECO:0007669"/>
    <property type="project" value="TreeGrafter"/>
</dbReference>
<evidence type="ECO:0000256" key="1">
    <source>
        <dbReference type="ARBA" id="ARBA00005753"/>
    </source>
</evidence>
<keyword evidence="2" id="KW-0597">Phosphoprotein</keyword>
<evidence type="ECO:0000256" key="7">
    <source>
        <dbReference type="PIRSR" id="PIRSR000548-1"/>
    </source>
</evidence>
<dbReference type="GO" id="GO:0005829">
    <property type="term" value="C:cytosol"/>
    <property type="evidence" value="ECO:0007669"/>
    <property type="project" value="TreeGrafter"/>
</dbReference>
<organism evidence="9 10">
    <name type="scientific">Euplotes crassus</name>
    <dbReference type="NCBI Taxonomy" id="5936"/>
    <lineage>
        <taxon>Eukaryota</taxon>
        <taxon>Sar</taxon>
        <taxon>Alveolata</taxon>
        <taxon>Ciliophora</taxon>
        <taxon>Intramacronucleata</taxon>
        <taxon>Spirotrichea</taxon>
        <taxon>Hypotrichia</taxon>
        <taxon>Euplotida</taxon>
        <taxon>Euplotidae</taxon>
        <taxon>Moneuplotes</taxon>
    </lineage>
</organism>
<evidence type="ECO:0000256" key="3">
    <source>
        <dbReference type="ARBA" id="ARBA00022566"/>
    </source>
</evidence>
<evidence type="ECO:0000313" key="9">
    <source>
        <dbReference type="EMBL" id="CAI2368592.1"/>
    </source>
</evidence>
<feature type="domain" description="Cyclic nucleotide-binding" evidence="8">
    <location>
        <begin position="295"/>
        <end position="416"/>
    </location>
</feature>
<evidence type="ECO:0000256" key="4">
    <source>
        <dbReference type="ARBA" id="ARBA00022737"/>
    </source>
</evidence>
<feature type="binding site" evidence="7">
    <location>
        <position position="242"/>
    </location>
    <ligand>
        <name>3',5'-cyclic AMP</name>
        <dbReference type="ChEBI" id="CHEBI:58165"/>
        <label>1</label>
    </ligand>
</feature>
<dbReference type="Pfam" id="PF00027">
    <property type="entry name" value="cNMP_binding"/>
    <property type="match status" value="2"/>
</dbReference>
<dbReference type="Gene3D" id="2.60.120.10">
    <property type="entry name" value="Jelly Rolls"/>
    <property type="match status" value="2"/>
</dbReference>
<dbReference type="PRINTS" id="PR00103">
    <property type="entry name" value="CAMPKINASE"/>
</dbReference>
<evidence type="ECO:0000313" key="10">
    <source>
        <dbReference type="Proteomes" id="UP001295684"/>
    </source>
</evidence>
<dbReference type="InterPro" id="IPR018490">
    <property type="entry name" value="cNMP-bd_dom_sf"/>
</dbReference>
<name>A0AAD1XES7_EUPCR</name>
<reference evidence="9" key="1">
    <citation type="submission" date="2023-07" db="EMBL/GenBank/DDBJ databases">
        <authorList>
            <consortium name="AG Swart"/>
            <person name="Singh M."/>
            <person name="Singh A."/>
            <person name="Seah K."/>
            <person name="Emmerich C."/>
        </authorList>
    </citation>
    <scope>NUCLEOTIDE SEQUENCE</scope>
    <source>
        <strain evidence="9">DP1</strain>
    </source>
</reference>
<evidence type="ECO:0000256" key="5">
    <source>
        <dbReference type="ARBA" id="ARBA00022741"/>
    </source>
</evidence>
<dbReference type="PANTHER" id="PTHR11635">
    <property type="entry name" value="CAMP-DEPENDENT PROTEIN KINASE REGULATORY CHAIN"/>
    <property type="match status" value="1"/>
</dbReference>
<feature type="domain" description="Cyclic nucleotide-binding" evidence="8">
    <location>
        <begin position="172"/>
        <end position="292"/>
    </location>
</feature>
<feature type="binding site" evidence="7">
    <location>
        <position position="375"/>
    </location>
    <ligand>
        <name>3',5'-cyclic AMP</name>
        <dbReference type="ChEBI" id="CHEBI:58165"/>
        <label>2</label>
    </ligand>
</feature>
<dbReference type="InterPro" id="IPR014710">
    <property type="entry name" value="RmlC-like_jellyroll"/>
</dbReference>
<keyword evidence="3 7" id="KW-0116">cAMP-binding</keyword>
<keyword evidence="4" id="KW-0677">Repeat</keyword>
<proteinExistence type="inferred from homology"/>
<dbReference type="InterPro" id="IPR018488">
    <property type="entry name" value="cNMP-bd_CS"/>
</dbReference>
<dbReference type="Proteomes" id="UP001295684">
    <property type="component" value="Unassembled WGS sequence"/>
</dbReference>
<dbReference type="InterPro" id="IPR012198">
    <property type="entry name" value="cAMP_dep_PK_reg_su"/>
</dbReference>
<dbReference type="CDD" id="cd00038">
    <property type="entry name" value="CAP_ED"/>
    <property type="match status" value="2"/>
</dbReference>
<comment type="similarity">
    <text evidence="1">Belongs to the cAMP-dependent kinase regulatory chain family.</text>
</comment>
<dbReference type="GO" id="GO:0030552">
    <property type="term" value="F:cAMP binding"/>
    <property type="evidence" value="ECO:0007669"/>
    <property type="project" value="UniProtKB-KW"/>
</dbReference>